<feature type="domain" description="Methyltransferase type 11" evidence="2">
    <location>
        <begin position="61"/>
        <end position="156"/>
    </location>
</feature>
<dbReference type="GO" id="GO:0008757">
    <property type="term" value="F:S-adenosylmethionine-dependent methyltransferase activity"/>
    <property type="evidence" value="ECO:0007669"/>
    <property type="project" value="InterPro"/>
</dbReference>
<dbReference type="Proteomes" id="UP000319894">
    <property type="component" value="Unassembled WGS sequence"/>
</dbReference>
<dbReference type="EMBL" id="QMDX01000004">
    <property type="protein sequence ID" value="TSD14217.1"/>
    <property type="molecule type" value="Genomic_DNA"/>
</dbReference>
<sequence>MRDPPADNRRLWNEWSDGFQALWYADTDEDPPPAPCPFTEDAPGGAQPNLLPTVEGVDFVELGCGGGQATVGTAAAGADRAVGVDFSGGQLRHARPLRDHYGLDAEFVQGDVTEVPLADGSFDVAFSGWVLQMVRDLDAYFAEARRVLRDEGVLVFDLPHPFYELFDPETATLERSYHGNPRRTISISETHESDLAVFDHTVGGLHNAAVRGGFDIRRVLEPGSDDPEDYDDDPLPSNQPDLMATVPRSLRLWAVVR</sequence>
<feature type="region of interest" description="Disordered" evidence="1">
    <location>
        <begin position="221"/>
        <end position="241"/>
    </location>
</feature>
<keyword evidence="3" id="KW-0808">Transferase</keyword>
<name>A0A554N9Z1_9EURY</name>
<dbReference type="SUPFAM" id="SSF53335">
    <property type="entry name" value="S-adenosyl-L-methionine-dependent methyltransferases"/>
    <property type="match status" value="1"/>
</dbReference>
<evidence type="ECO:0000313" key="3">
    <source>
        <dbReference type="EMBL" id="TSD14217.1"/>
    </source>
</evidence>
<reference evidence="3 4" key="1">
    <citation type="submission" date="2018-06" db="EMBL/GenBank/DDBJ databases">
        <title>Natronomonas sp. F16-60 a new haloarchaeon isolated from a solar saltern of Isla Cristina, Huelva, Spain.</title>
        <authorList>
            <person name="Duran-Viseras A."/>
            <person name="Sanchez-Porro C."/>
            <person name="Ventosa A."/>
        </authorList>
    </citation>
    <scope>NUCLEOTIDE SEQUENCE [LARGE SCALE GENOMIC DNA]</scope>
    <source>
        <strain evidence="3 4">F16-60</strain>
    </source>
</reference>
<dbReference type="InterPro" id="IPR029063">
    <property type="entry name" value="SAM-dependent_MTases_sf"/>
</dbReference>
<dbReference type="InterPro" id="IPR013216">
    <property type="entry name" value="Methyltransf_11"/>
</dbReference>
<feature type="compositionally biased region" description="Acidic residues" evidence="1">
    <location>
        <begin position="223"/>
        <end position="234"/>
    </location>
</feature>
<protein>
    <submittedName>
        <fullName evidence="3">SAM-dependent methyltransferase</fullName>
    </submittedName>
</protein>
<dbReference type="AlphaFoldDB" id="A0A554N9Z1"/>
<dbReference type="OrthoDB" id="57427at2157"/>
<organism evidence="3 4">
    <name type="scientific">Haloglomus irregulare</name>
    <dbReference type="NCBI Taxonomy" id="2234134"/>
    <lineage>
        <taxon>Archaea</taxon>
        <taxon>Methanobacteriati</taxon>
        <taxon>Methanobacteriota</taxon>
        <taxon>Stenosarchaea group</taxon>
        <taxon>Halobacteria</taxon>
        <taxon>Halobacteriales</taxon>
        <taxon>Natronomonadaceae</taxon>
        <taxon>Haloglomus</taxon>
    </lineage>
</organism>
<dbReference type="PANTHER" id="PTHR43861:SF1">
    <property type="entry name" value="TRANS-ACONITATE 2-METHYLTRANSFERASE"/>
    <property type="match status" value="1"/>
</dbReference>
<dbReference type="PANTHER" id="PTHR43861">
    <property type="entry name" value="TRANS-ACONITATE 2-METHYLTRANSFERASE-RELATED"/>
    <property type="match status" value="1"/>
</dbReference>
<evidence type="ECO:0000259" key="2">
    <source>
        <dbReference type="Pfam" id="PF08241"/>
    </source>
</evidence>
<dbReference type="RefSeq" id="WP_144261664.1">
    <property type="nucleotide sequence ID" value="NZ_QMDX01000004.1"/>
</dbReference>
<evidence type="ECO:0000256" key="1">
    <source>
        <dbReference type="SAM" id="MobiDB-lite"/>
    </source>
</evidence>
<dbReference type="GO" id="GO:0032259">
    <property type="term" value="P:methylation"/>
    <property type="evidence" value="ECO:0007669"/>
    <property type="project" value="UniProtKB-KW"/>
</dbReference>
<keyword evidence="4" id="KW-1185">Reference proteome</keyword>
<gene>
    <name evidence="3" type="ORF">DP107_08155</name>
</gene>
<dbReference type="Gene3D" id="3.40.50.150">
    <property type="entry name" value="Vaccinia Virus protein VP39"/>
    <property type="match status" value="1"/>
</dbReference>
<evidence type="ECO:0000313" key="4">
    <source>
        <dbReference type="Proteomes" id="UP000319894"/>
    </source>
</evidence>
<dbReference type="InParanoid" id="A0A554N9Z1"/>
<comment type="caution">
    <text evidence="3">The sequence shown here is derived from an EMBL/GenBank/DDBJ whole genome shotgun (WGS) entry which is preliminary data.</text>
</comment>
<accession>A0A554N9Z1</accession>
<dbReference type="CDD" id="cd02440">
    <property type="entry name" value="AdoMet_MTases"/>
    <property type="match status" value="1"/>
</dbReference>
<keyword evidence="3" id="KW-0489">Methyltransferase</keyword>
<proteinExistence type="predicted"/>
<dbReference type="Pfam" id="PF08241">
    <property type="entry name" value="Methyltransf_11"/>
    <property type="match status" value="1"/>
</dbReference>